<sequence length="68" mass="7192">MRNLVKFGAAYLGKFKKDEDGLALTEYLILLGLLTAAVIAAVILFGGNIATSYDDWATWIGANTGAPS</sequence>
<proteinExistence type="predicted"/>
<dbReference type="RefSeq" id="WP_096434011.1">
    <property type="nucleotide sequence ID" value="NZ_NTJD01000008.1"/>
</dbReference>
<keyword evidence="3" id="KW-1185">Reference proteome</keyword>
<accession>A0A2A4CPJ9</accession>
<evidence type="ECO:0000256" key="1">
    <source>
        <dbReference type="SAM" id="Phobius"/>
    </source>
</evidence>
<protein>
    <recommendedName>
        <fullName evidence="4">Flp family type IVb pilin</fullName>
    </recommendedName>
</protein>
<keyword evidence="1" id="KW-0472">Membrane</keyword>
<name>A0A2A4CPJ9_9RHOB</name>
<evidence type="ECO:0008006" key="4">
    <source>
        <dbReference type="Google" id="ProtNLM"/>
    </source>
</evidence>
<gene>
    <name evidence="2" type="ORF">CLN94_11080</name>
</gene>
<dbReference type="Proteomes" id="UP000243507">
    <property type="component" value="Unassembled WGS sequence"/>
</dbReference>
<evidence type="ECO:0000313" key="2">
    <source>
        <dbReference type="EMBL" id="PCD76024.1"/>
    </source>
</evidence>
<reference evidence="2 3" key="1">
    <citation type="submission" date="2017-09" db="EMBL/GenBank/DDBJ databases">
        <title>A multilocus sequence analysis scheme for characterization of bacteria in the genus Thioclava.</title>
        <authorList>
            <person name="Liu Y."/>
            <person name="Shao Z."/>
        </authorList>
    </citation>
    <scope>NUCLEOTIDE SEQUENCE [LARGE SCALE GENOMIC DNA]</scope>
    <source>
        <strain evidence="2 3">CAU 1312</strain>
    </source>
</reference>
<dbReference type="AlphaFoldDB" id="A0A2A4CPJ9"/>
<dbReference type="EMBL" id="NTJD01000008">
    <property type="protein sequence ID" value="PCD76024.1"/>
    <property type="molecule type" value="Genomic_DNA"/>
</dbReference>
<keyword evidence="1" id="KW-0812">Transmembrane</keyword>
<comment type="caution">
    <text evidence="2">The sequence shown here is derived from an EMBL/GenBank/DDBJ whole genome shotgun (WGS) entry which is preliminary data.</text>
</comment>
<evidence type="ECO:0000313" key="3">
    <source>
        <dbReference type="Proteomes" id="UP000243507"/>
    </source>
</evidence>
<feature type="transmembrane region" description="Helical" evidence="1">
    <location>
        <begin position="21"/>
        <end position="46"/>
    </location>
</feature>
<keyword evidence="1" id="KW-1133">Transmembrane helix</keyword>
<organism evidence="2 3">
    <name type="scientific">Pseudothioclava arenosa</name>
    <dbReference type="NCBI Taxonomy" id="1795308"/>
    <lineage>
        <taxon>Bacteria</taxon>
        <taxon>Pseudomonadati</taxon>
        <taxon>Pseudomonadota</taxon>
        <taxon>Alphaproteobacteria</taxon>
        <taxon>Rhodobacterales</taxon>
        <taxon>Paracoccaceae</taxon>
        <taxon>Pseudothioclava</taxon>
    </lineage>
</organism>